<organism evidence="1 2">
    <name type="scientific">Modicella reniformis</name>
    <dbReference type="NCBI Taxonomy" id="1440133"/>
    <lineage>
        <taxon>Eukaryota</taxon>
        <taxon>Fungi</taxon>
        <taxon>Fungi incertae sedis</taxon>
        <taxon>Mucoromycota</taxon>
        <taxon>Mortierellomycotina</taxon>
        <taxon>Mortierellomycetes</taxon>
        <taxon>Mortierellales</taxon>
        <taxon>Mortierellaceae</taxon>
        <taxon>Modicella</taxon>
    </lineage>
</organism>
<dbReference type="EMBL" id="JAAAHW010006487">
    <property type="protein sequence ID" value="KAF9959875.1"/>
    <property type="molecule type" value="Genomic_DNA"/>
</dbReference>
<dbReference type="AlphaFoldDB" id="A0A9P6J2S3"/>
<accession>A0A9P6J2S3</accession>
<reference evidence="1" key="1">
    <citation type="journal article" date="2020" name="Fungal Divers.">
        <title>Resolving the Mortierellaceae phylogeny through synthesis of multi-gene phylogenetics and phylogenomics.</title>
        <authorList>
            <person name="Vandepol N."/>
            <person name="Liber J."/>
            <person name="Desiro A."/>
            <person name="Na H."/>
            <person name="Kennedy M."/>
            <person name="Barry K."/>
            <person name="Grigoriev I.V."/>
            <person name="Miller A.N."/>
            <person name="O'Donnell K."/>
            <person name="Stajich J.E."/>
            <person name="Bonito G."/>
        </authorList>
    </citation>
    <scope>NUCLEOTIDE SEQUENCE</scope>
    <source>
        <strain evidence="1">MES-2147</strain>
    </source>
</reference>
<protein>
    <submittedName>
        <fullName evidence="1">Uncharacterized protein</fullName>
    </submittedName>
</protein>
<gene>
    <name evidence="1" type="ORF">BGZ65_013008</name>
</gene>
<keyword evidence="2" id="KW-1185">Reference proteome</keyword>
<dbReference type="Proteomes" id="UP000749646">
    <property type="component" value="Unassembled WGS sequence"/>
</dbReference>
<evidence type="ECO:0000313" key="2">
    <source>
        <dbReference type="Proteomes" id="UP000749646"/>
    </source>
</evidence>
<comment type="caution">
    <text evidence="1">The sequence shown here is derived from an EMBL/GenBank/DDBJ whole genome shotgun (WGS) entry which is preliminary data.</text>
</comment>
<proteinExistence type="predicted"/>
<evidence type="ECO:0000313" key="1">
    <source>
        <dbReference type="EMBL" id="KAF9959875.1"/>
    </source>
</evidence>
<name>A0A9P6J2S3_9FUNG</name>
<sequence length="183" mass="21377">MQQTIQGSTQASASHTVMTTPDYIRIIMSFIHTAPNLVKCTHINQEWRKWAFEKSLTVQEYLETRWDEFKRQQIVPAYYITKSTLLHKTDSCQDENMFDKVYVNPLTARNNIMRLANEYIEENAKKGSNDETPGFTTRADDRCVVWNPIAGEEVTWRLIKIELDMIFPDGYEEKPVGDEMETD</sequence>